<dbReference type="EMBL" id="JBBDHD010000014">
    <property type="protein sequence ID" value="MFH7595098.1"/>
    <property type="molecule type" value="Genomic_DNA"/>
</dbReference>
<proteinExistence type="predicted"/>
<gene>
    <name evidence="2" type="ORF">WDV06_08305</name>
</gene>
<keyword evidence="3" id="KW-1185">Reference proteome</keyword>
<sequence length="540" mass="60209">MVGAERPELLPDCDVPTQRRQPDDFVTTCLVRLADESLGDAWRTSALTACMVRGGSALAAATFMVQAPGPWYEDLRRILRLSGVNVDRPAYSSADYTVGLCYVAGTKGLPAGLRHRAADALVHRANDVGYAEARHLLPKNGWSWLADAVREGWAVWTAHLFAQDETAPLTTRMRVGLALAEHDHPAGYVPTALERLAAHPGAASKDRLALAVAVGQRAPKDATGLLCCVASDSIVQAGHRMQAIELLDEIDPVKAEEMRALQTRLPSARTSRDQQRDAAARAEQEAAARRERETPVAVKERLDSKVEKLLDDLRGRGSADWLADDLDNHIAESDWNQVAQDIADICGLVREEEVESSLRLLEVLTQIRYGDEASPTSSTSDLETRGDLDVPRLTREELEDYARAKAERSWTFWKELVEKHGWDDDKLYELDHQADEVDRNVADSLCQKAGDHLRALQQFLVWELWPALVNAAEHRNYGAARGHLATARLLGDEAEHAEILWRSTTLENYSFDPRAMSWPRDFWLVLEQWRRDAPDADGQD</sequence>
<reference evidence="2 3" key="1">
    <citation type="submission" date="2024-03" db="EMBL/GenBank/DDBJ databases">
        <title>Whole genome sequencing of Streptomyces racemochromogenes, to identify antimicrobial biosynthetic gene clusters.</title>
        <authorList>
            <person name="Suryawanshi P."/>
            <person name="Krishnaraj P.U."/>
            <person name="Arun Y.P."/>
            <person name="Suryawanshi M.P."/>
            <person name="Rakshit O."/>
        </authorList>
    </citation>
    <scope>NUCLEOTIDE SEQUENCE [LARGE SCALE GENOMIC DNA]</scope>
    <source>
        <strain evidence="2 3">AUDT626</strain>
    </source>
</reference>
<evidence type="ECO:0000256" key="1">
    <source>
        <dbReference type="SAM" id="MobiDB-lite"/>
    </source>
</evidence>
<dbReference type="Proteomes" id="UP001610631">
    <property type="component" value="Unassembled WGS sequence"/>
</dbReference>
<protein>
    <submittedName>
        <fullName evidence="2">Uncharacterized protein</fullName>
    </submittedName>
</protein>
<feature type="region of interest" description="Disordered" evidence="1">
    <location>
        <begin position="264"/>
        <end position="298"/>
    </location>
</feature>
<feature type="compositionally biased region" description="Basic and acidic residues" evidence="1">
    <location>
        <begin position="270"/>
        <end position="298"/>
    </location>
</feature>
<name>A0ABW7P9S7_9ACTN</name>
<evidence type="ECO:0000313" key="3">
    <source>
        <dbReference type="Proteomes" id="UP001610631"/>
    </source>
</evidence>
<evidence type="ECO:0000313" key="2">
    <source>
        <dbReference type="EMBL" id="MFH7595098.1"/>
    </source>
</evidence>
<comment type="caution">
    <text evidence="2">The sequence shown here is derived from an EMBL/GenBank/DDBJ whole genome shotgun (WGS) entry which is preliminary data.</text>
</comment>
<accession>A0ABW7P9S7</accession>
<organism evidence="2 3">
    <name type="scientific">Streptomyces racemochromogenes</name>
    <dbReference type="NCBI Taxonomy" id="67353"/>
    <lineage>
        <taxon>Bacteria</taxon>
        <taxon>Bacillati</taxon>
        <taxon>Actinomycetota</taxon>
        <taxon>Actinomycetes</taxon>
        <taxon>Kitasatosporales</taxon>
        <taxon>Streptomycetaceae</taxon>
        <taxon>Streptomyces</taxon>
    </lineage>
</organism>
<dbReference type="RefSeq" id="WP_395508983.1">
    <property type="nucleotide sequence ID" value="NZ_JBBDHD010000014.1"/>
</dbReference>